<dbReference type="GO" id="GO:0003677">
    <property type="term" value="F:DNA binding"/>
    <property type="evidence" value="ECO:0007669"/>
    <property type="project" value="UniProtKB-UniRule"/>
</dbReference>
<keyword evidence="3" id="KW-0804">Transcription</keyword>
<dbReference type="PANTHER" id="PTHR47506:SF1">
    <property type="entry name" value="HTH-TYPE TRANSCRIPTIONAL REGULATOR YJDC"/>
    <property type="match status" value="1"/>
</dbReference>
<dbReference type="SUPFAM" id="SSF46689">
    <property type="entry name" value="Homeodomain-like"/>
    <property type="match status" value="1"/>
</dbReference>
<dbReference type="EMBL" id="BMCT01000004">
    <property type="protein sequence ID" value="GGF67888.1"/>
    <property type="molecule type" value="Genomic_DNA"/>
</dbReference>
<evidence type="ECO:0000256" key="3">
    <source>
        <dbReference type="ARBA" id="ARBA00023163"/>
    </source>
</evidence>
<dbReference type="RefSeq" id="WP_188579864.1">
    <property type="nucleotide sequence ID" value="NZ_BMCT01000004.1"/>
</dbReference>
<dbReference type="InterPro" id="IPR009057">
    <property type="entry name" value="Homeodomain-like_sf"/>
</dbReference>
<feature type="domain" description="HTH tetR-type" evidence="5">
    <location>
        <begin position="6"/>
        <end position="66"/>
    </location>
</feature>
<dbReference type="PANTHER" id="PTHR47506">
    <property type="entry name" value="TRANSCRIPTIONAL REGULATORY PROTEIN"/>
    <property type="match status" value="1"/>
</dbReference>
<keyword evidence="7" id="KW-1185">Reference proteome</keyword>
<organism evidence="6 7">
    <name type="scientific">Azorhizobium oxalatiphilum</name>
    <dbReference type="NCBI Taxonomy" id="980631"/>
    <lineage>
        <taxon>Bacteria</taxon>
        <taxon>Pseudomonadati</taxon>
        <taxon>Pseudomonadota</taxon>
        <taxon>Alphaproteobacteria</taxon>
        <taxon>Hyphomicrobiales</taxon>
        <taxon>Xanthobacteraceae</taxon>
        <taxon>Azorhizobium</taxon>
    </lineage>
</organism>
<dbReference type="Proteomes" id="UP000606044">
    <property type="component" value="Unassembled WGS sequence"/>
</dbReference>
<name>A0A917C1J9_9HYPH</name>
<feature type="DNA-binding region" description="H-T-H motif" evidence="4">
    <location>
        <begin position="29"/>
        <end position="48"/>
    </location>
</feature>
<evidence type="ECO:0000256" key="1">
    <source>
        <dbReference type="ARBA" id="ARBA00023015"/>
    </source>
</evidence>
<evidence type="ECO:0000313" key="7">
    <source>
        <dbReference type="Proteomes" id="UP000606044"/>
    </source>
</evidence>
<dbReference type="Pfam" id="PF17937">
    <property type="entry name" value="TetR_C_28"/>
    <property type="match status" value="1"/>
</dbReference>
<comment type="caution">
    <text evidence="6">The sequence shown here is derived from an EMBL/GenBank/DDBJ whole genome shotgun (WGS) entry which is preliminary data.</text>
</comment>
<dbReference type="PROSITE" id="PS50977">
    <property type="entry name" value="HTH_TETR_2"/>
    <property type="match status" value="1"/>
</dbReference>
<reference evidence="6" key="1">
    <citation type="journal article" date="2014" name="Int. J. Syst. Evol. Microbiol.">
        <title>Complete genome sequence of Corynebacterium casei LMG S-19264T (=DSM 44701T), isolated from a smear-ripened cheese.</title>
        <authorList>
            <consortium name="US DOE Joint Genome Institute (JGI-PGF)"/>
            <person name="Walter F."/>
            <person name="Albersmeier A."/>
            <person name="Kalinowski J."/>
            <person name="Ruckert C."/>
        </authorList>
    </citation>
    <scope>NUCLEOTIDE SEQUENCE</scope>
    <source>
        <strain evidence="6">CCM 7897</strain>
    </source>
</reference>
<dbReference type="InterPro" id="IPR041479">
    <property type="entry name" value="TetR_CgmR_C"/>
</dbReference>
<evidence type="ECO:0000259" key="5">
    <source>
        <dbReference type="PROSITE" id="PS50977"/>
    </source>
</evidence>
<keyword evidence="2 4" id="KW-0238">DNA-binding</keyword>
<keyword evidence="1" id="KW-0805">Transcription regulation</keyword>
<dbReference type="Pfam" id="PF00440">
    <property type="entry name" value="TetR_N"/>
    <property type="match status" value="1"/>
</dbReference>
<gene>
    <name evidence="6" type="ORF">GCM10007301_29500</name>
</gene>
<reference evidence="6" key="2">
    <citation type="submission" date="2020-09" db="EMBL/GenBank/DDBJ databases">
        <authorList>
            <person name="Sun Q."/>
            <person name="Sedlacek I."/>
        </authorList>
    </citation>
    <scope>NUCLEOTIDE SEQUENCE</scope>
    <source>
        <strain evidence="6">CCM 7897</strain>
    </source>
</reference>
<evidence type="ECO:0000256" key="2">
    <source>
        <dbReference type="ARBA" id="ARBA00023125"/>
    </source>
</evidence>
<accession>A0A917C1J9</accession>
<sequence length="179" mass="19754">MSRKRTIDRDAVLNAAELIIQNEGPAALTIDAVARAAGITKGGVQYCFENKAGLIAAMVSRWWGEFDAEVAEITADNSVAGSIKAHVIATQNLGADGEARRASAMMASLMQAPEQLEANRQWYRQRLDRIDSATEEGKSLRLAFLACEGLFLLRSFNFLVVSEDEWESMFQDVLNRMLP</sequence>
<dbReference type="InterPro" id="IPR001647">
    <property type="entry name" value="HTH_TetR"/>
</dbReference>
<dbReference type="AlphaFoldDB" id="A0A917C1J9"/>
<protein>
    <submittedName>
        <fullName evidence="6">TetR family transcriptional regulator</fullName>
    </submittedName>
</protein>
<dbReference type="Gene3D" id="1.10.357.10">
    <property type="entry name" value="Tetracycline Repressor, domain 2"/>
    <property type="match status" value="1"/>
</dbReference>
<evidence type="ECO:0000313" key="6">
    <source>
        <dbReference type="EMBL" id="GGF67888.1"/>
    </source>
</evidence>
<evidence type="ECO:0000256" key="4">
    <source>
        <dbReference type="PROSITE-ProRule" id="PRU00335"/>
    </source>
</evidence>
<proteinExistence type="predicted"/>